<dbReference type="AlphaFoldDB" id="A0AAF0TBW5"/>
<keyword evidence="2" id="KW-1185">Reference proteome</keyword>
<proteinExistence type="predicted"/>
<sequence>MITIDDRSKRPTWKNKAIALTKFKNLTMSSKGDRKKWDNKIGGINRSHIHVKEIYTNRKFRGIDKSGVYKLKPGTGHCPMAGVPLIFPVHSWHQRKNTMK</sequence>
<organism evidence="1 2">
    <name type="scientific">Solanum verrucosum</name>
    <dbReference type="NCBI Taxonomy" id="315347"/>
    <lineage>
        <taxon>Eukaryota</taxon>
        <taxon>Viridiplantae</taxon>
        <taxon>Streptophyta</taxon>
        <taxon>Embryophyta</taxon>
        <taxon>Tracheophyta</taxon>
        <taxon>Spermatophyta</taxon>
        <taxon>Magnoliopsida</taxon>
        <taxon>eudicotyledons</taxon>
        <taxon>Gunneridae</taxon>
        <taxon>Pentapetalae</taxon>
        <taxon>asterids</taxon>
        <taxon>lamiids</taxon>
        <taxon>Solanales</taxon>
        <taxon>Solanaceae</taxon>
        <taxon>Solanoideae</taxon>
        <taxon>Solaneae</taxon>
        <taxon>Solanum</taxon>
    </lineage>
</organism>
<gene>
    <name evidence="1" type="ORF">MTR67_006069</name>
</gene>
<dbReference type="EMBL" id="CP133612">
    <property type="protein sequence ID" value="WMV12684.1"/>
    <property type="molecule type" value="Genomic_DNA"/>
</dbReference>
<accession>A0AAF0TBW5</accession>
<name>A0AAF0TBW5_SOLVR</name>
<evidence type="ECO:0000313" key="1">
    <source>
        <dbReference type="EMBL" id="WMV12684.1"/>
    </source>
</evidence>
<evidence type="ECO:0000313" key="2">
    <source>
        <dbReference type="Proteomes" id="UP001234989"/>
    </source>
</evidence>
<protein>
    <submittedName>
        <fullName evidence="1">Uncharacterized protein</fullName>
    </submittedName>
</protein>
<reference evidence="1" key="1">
    <citation type="submission" date="2023-08" db="EMBL/GenBank/DDBJ databases">
        <title>A de novo genome assembly of Solanum verrucosum Schlechtendal, a Mexican diploid species geographically isolated from the other diploid A-genome species in potato relatives.</title>
        <authorList>
            <person name="Hosaka K."/>
        </authorList>
    </citation>
    <scope>NUCLEOTIDE SEQUENCE</scope>
    <source>
        <tissue evidence="1">Young leaves</tissue>
    </source>
</reference>
<dbReference type="Proteomes" id="UP001234989">
    <property type="component" value="Chromosome 1"/>
</dbReference>